<dbReference type="HOGENOM" id="CLU_012348_1_1_0"/>
<dbReference type="Gene3D" id="3.30.70.270">
    <property type="match status" value="1"/>
</dbReference>
<dbReference type="InterPro" id="IPR017961">
    <property type="entry name" value="DNA_pol_Y-fam_little_finger"/>
</dbReference>
<organism evidence="13 14">
    <name type="scientific">Sneathia vaginalis</name>
    <dbReference type="NCBI Taxonomy" id="187101"/>
    <lineage>
        <taxon>Bacteria</taxon>
        <taxon>Fusobacteriati</taxon>
        <taxon>Fusobacteriota</taxon>
        <taxon>Fusobacteriia</taxon>
        <taxon>Fusobacteriales</taxon>
        <taxon>Leptotrichiaceae</taxon>
        <taxon>Sneathia</taxon>
    </lineage>
</organism>
<protein>
    <recommendedName>
        <fullName evidence="2">DNA-directed DNA polymerase</fullName>
        <ecNumber evidence="2">2.7.7.7</ecNumber>
    </recommendedName>
</protein>
<dbReference type="Gene3D" id="1.10.150.20">
    <property type="entry name" value="5' to 3' exonuclease, C-terminal subdomain"/>
    <property type="match status" value="1"/>
</dbReference>
<dbReference type="GO" id="GO:0006260">
    <property type="term" value="P:DNA replication"/>
    <property type="evidence" value="ECO:0007669"/>
    <property type="project" value="UniProtKB-KW"/>
</dbReference>
<proteinExistence type="inferred from homology"/>
<accession>A0A0E3ZAX1</accession>
<dbReference type="InterPro" id="IPR036775">
    <property type="entry name" value="DNA_pol_Y-fam_lit_finger_sf"/>
</dbReference>
<dbReference type="GO" id="GO:0003887">
    <property type="term" value="F:DNA-directed DNA polymerase activity"/>
    <property type="evidence" value="ECO:0007669"/>
    <property type="project" value="UniProtKB-KW"/>
</dbReference>
<dbReference type="EMBL" id="CP011280">
    <property type="protein sequence ID" value="AKC95172.1"/>
    <property type="molecule type" value="Genomic_DNA"/>
</dbReference>
<keyword evidence="14" id="KW-1185">Reference proteome</keyword>
<dbReference type="Pfam" id="PF00817">
    <property type="entry name" value="IMS"/>
    <property type="match status" value="1"/>
</dbReference>
<evidence type="ECO:0000256" key="4">
    <source>
        <dbReference type="ARBA" id="ARBA00022695"/>
    </source>
</evidence>
<dbReference type="SUPFAM" id="SSF100879">
    <property type="entry name" value="Lesion bypass DNA polymerase (Y-family), little finger domain"/>
    <property type="match status" value="1"/>
</dbReference>
<dbReference type="GO" id="GO:0046872">
    <property type="term" value="F:metal ion binding"/>
    <property type="evidence" value="ECO:0007669"/>
    <property type="project" value="UniProtKB-KW"/>
</dbReference>
<dbReference type="PATRIC" id="fig|1069640.6.peg.199"/>
<keyword evidence="6" id="KW-0479">Metal-binding</keyword>
<dbReference type="GO" id="GO:0005829">
    <property type="term" value="C:cytosol"/>
    <property type="evidence" value="ECO:0007669"/>
    <property type="project" value="TreeGrafter"/>
</dbReference>
<dbReference type="EC" id="2.7.7.7" evidence="2"/>
<evidence type="ECO:0000256" key="5">
    <source>
        <dbReference type="ARBA" id="ARBA00022705"/>
    </source>
</evidence>
<gene>
    <name evidence="13" type="ORF">VC03_01070</name>
</gene>
<evidence type="ECO:0000256" key="9">
    <source>
        <dbReference type="ARBA" id="ARBA00022932"/>
    </source>
</evidence>
<reference evidence="13 14" key="1">
    <citation type="journal article" date="2012" name="BMC Genomics">
        <title>Genomic sequence analysis and characterization of Sneathia amnii sp. nov.</title>
        <authorList>
            <consortium name="Vaginal Microbiome Consortium (additional members)"/>
            <person name="Harwich M.D.Jr."/>
            <person name="Serrano M.G."/>
            <person name="Fettweis J.M."/>
            <person name="Alves J.M."/>
            <person name="Reimers M.A."/>
            <person name="Buck G.A."/>
            <person name="Jefferson K.K."/>
        </authorList>
    </citation>
    <scope>NUCLEOTIDE SEQUENCE [LARGE SCALE GENOMIC DNA]</scope>
    <source>
        <strain evidence="13 14">SN35</strain>
    </source>
</reference>
<evidence type="ECO:0000256" key="3">
    <source>
        <dbReference type="ARBA" id="ARBA00022679"/>
    </source>
</evidence>
<dbReference type="GO" id="GO:0009432">
    <property type="term" value="P:SOS response"/>
    <property type="evidence" value="ECO:0007669"/>
    <property type="project" value="TreeGrafter"/>
</dbReference>
<keyword evidence="5" id="KW-0235">DNA replication</keyword>
<evidence type="ECO:0000256" key="8">
    <source>
        <dbReference type="ARBA" id="ARBA00022842"/>
    </source>
</evidence>
<dbReference type="GO" id="GO:0042276">
    <property type="term" value="P:error-prone translesion synthesis"/>
    <property type="evidence" value="ECO:0007669"/>
    <property type="project" value="TreeGrafter"/>
</dbReference>
<dbReference type="OrthoDB" id="9808813at2"/>
<evidence type="ECO:0000259" key="12">
    <source>
        <dbReference type="PROSITE" id="PS50173"/>
    </source>
</evidence>
<dbReference type="Gene3D" id="3.40.1170.60">
    <property type="match status" value="1"/>
</dbReference>
<evidence type="ECO:0000256" key="7">
    <source>
        <dbReference type="ARBA" id="ARBA00022763"/>
    </source>
</evidence>
<dbReference type="Pfam" id="PF11799">
    <property type="entry name" value="IMS_C"/>
    <property type="match status" value="1"/>
</dbReference>
<dbReference type="Gene3D" id="3.30.1490.100">
    <property type="entry name" value="DNA polymerase, Y-family, little finger domain"/>
    <property type="match status" value="1"/>
</dbReference>
<dbReference type="PROSITE" id="PS50173">
    <property type="entry name" value="UMUC"/>
    <property type="match status" value="1"/>
</dbReference>
<dbReference type="KEGG" id="sns:VC03_01070"/>
<dbReference type="InterPro" id="IPR050116">
    <property type="entry name" value="DNA_polymerase-Y"/>
</dbReference>
<name>A0A0E3ZAX1_9FUSO</name>
<keyword evidence="4" id="KW-0548">Nucleotidyltransferase</keyword>
<evidence type="ECO:0000256" key="1">
    <source>
        <dbReference type="ARBA" id="ARBA00010945"/>
    </source>
</evidence>
<dbReference type="InterPro" id="IPR001126">
    <property type="entry name" value="UmuC"/>
</dbReference>
<dbReference type="Proteomes" id="UP000033103">
    <property type="component" value="Chromosome"/>
</dbReference>
<sequence length="341" mass="39717">MYLHYDMDCFFASIEMRDNPKLRTVPLAVGNHVVATSNYIARKYGVHSAMPINIAKKMCPNLVVVDSRVEYYIQVANCMQKKIKEKFGSAVFLSCDEGYIQFFDKDIEGFCKRFKEYIYNNFKLSVSVGVGFNRIVSKIASECNKPNGIFILNTKDKFIDYIYDKSISIFPGIGSKTFEIFYQSRIVYTKDIYEKSKEQLQKLVGKTRGSQIFDMVRGNDDSIYDICNIESSISKESTYYPFLSSEHEKQKELKILCDEIKEEIRKKKEYPLCITLKVRNQDYETFTKSKTFNSPITENSDILLITREMLRTLDIYRIRLLGISISNFSSVKYEYLKLFGD</sequence>
<dbReference type="SUPFAM" id="SSF56672">
    <property type="entry name" value="DNA/RNA polymerases"/>
    <property type="match status" value="1"/>
</dbReference>
<keyword evidence="7" id="KW-0227">DNA damage</keyword>
<dbReference type="InterPro" id="IPR022880">
    <property type="entry name" value="DNApol_IV"/>
</dbReference>
<evidence type="ECO:0000256" key="2">
    <source>
        <dbReference type="ARBA" id="ARBA00012417"/>
    </source>
</evidence>
<evidence type="ECO:0000313" key="14">
    <source>
        <dbReference type="Proteomes" id="UP000033103"/>
    </source>
</evidence>
<keyword evidence="8" id="KW-0460">Magnesium</keyword>
<comment type="catalytic activity">
    <reaction evidence="11">
        <text>DNA(n) + a 2'-deoxyribonucleoside 5'-triphosphate = DNA(n+1) + diphosphate</text>
        <dbReference type="Rhea" id="RHEA:22508"/>
        <dbReference type="Rhea" id="RHEA-COMP:17339"/>
        <dbReference type="Rhea" id="RHEA-COMP:17340"/>
        <dbReference type="ChEBI" id="CHEBI:33019"/>
        <dbReference type="ChEBI" id="CHEBI:61560"/>
        <dbReference type="ChEBI" id="CHEBI:173112"/>
        <dbReference type="EC" id="2.7.7.7"/>
    </reaction>
</comment>
<evidence type="ECO:0000313" key="13">
    <source>
        <dbReference type="EMBL" id="AKC95172.1"/>
    </source>
</evidence>
<keyword evidence="10" id="KW-0234">DNA repair</keyword>
<comment type="similarity">
    <text evidence="1">Belongs to the DNA polymerase type-Y family.</text>
</comment>
<keyword evidence="3" id="KW-0808">Transferase</keyword>
<dbReference type="PANTHER" id="PTHR11076:SF33">
    <property type="entry name" value="DNA POLYMERASE KAPPA"/>
    <property type="match status" value="1"/>
</dbReference>
<dbReference type="RefSeq" id="WP_046328278.1">
    <property type="nucleotide sequence ID" value="NZ_CP011280.1"/>
</dbReference>
<dbReference type="GO" id="GO:0006281">
    <property type="term" value="P:DNA repair"/>
    <property type="evidence" value="ECO:0007669"/>
    <property type="project" value="UniProtKB-KW"/>
</dbReference>
<dbReference type="InterPro" id="IPR043128">
    <property type="entry name" value="Rev_trsase/Diguanyl_cyclase"/>
</dbReference>
<evidence type="ECO:0000256" key="10">
    <source>
        <dbReference type="ARBA" id="ARBA00023204"/>
    </source>
</evidence>
<dbReference type="STRING" id="187101.VC03_01070"/>
<dbReference type="FunFam" id="3.30.1490.100:FF:000004">
    <property type="entry name" value="DNA polymerase IV"/>
    <property type="match status" value="1"/>
</dbReference>
<evidence type="ECO:0000256" key="11">
    <source>
        <dbReference type="ARBA" id="ARBA00049244"/>
    </source>
</evidence>
<keyword evidence="9" id="KW-0239">DNA-directed DNA polymerase</keyword>
<dbReference type="PANTHER" id="PTHR11076">
    <property type="entry name" value="DNA REPAIR POLYMERASE UMUC / TRANSFERASE FAMILY MEMBER"/>
    <property type="match status" value="1"/>
</dbReference>
<evidence type="ECO:0000256" key="6">
    <source>
        <dbReference type="ARBA" id="ARBA00022723"/>
    </source>
</evidence>
<dbReference type="CDD" id="cd03586">
    <property type="entry name" value="PolY_Pol_IV_kappa"/>
    <property type="match status" value="1"/>
</dbReference>
<feature type="domain" description="UmuC" evidence="12">
    <location>
        <begin position="2"/>
        <end position="174"/>
    </location>
</feature>
<dbReference type="GO" id="GO:0003684">
    <property type="term" value="F:damaged DNA binding"/>
    <property type="evidence" value="ECO:0007669"/>
    <property type="project" value="InterPro"/>
</dbReference>
<dbReference type="AlphaFoldDB" id="A0A0E3ZAX1"/>
<dbReference type="InterPro" id="IPR043502">
    <property type="entry name" value="DNA/RNA_pol_sf"/>
</dbReference>